<evidence type="ECO:0000256" key="3">
    <source>
        <dbReference type="ARBA" id="ARBA00022692"/>
    </source>
</evidence>
<feature type="transmembrane region" description="Helical" evidence="6">
    <location>
        <begin position="287"/>
        <end position="306"/>
    </location>
</feature>
<keyword evidence="4 6" id="KW-1133">Transmembrane helix</keyword>
<feature type="transmembrane region" description="Helical" evidence="6">
    <location>
        <begin position="312"/>
        <end position="333"/>
    </location>
</feature>
<evidence type="ECO:0000256" key="1">
    <source>
        <dbReference type="ARBA" id="ARBA00004141"/>
    </source>
</evidence>
<dbReference type="GO" id="GO:0022857">
    <property type="term" value="F:transmembrane transporter activity"/>
    <property type="evidence" value="ECO:0007669"/>
    <property type="project" value="InterPro"/>
</dbReference>
<protein>
    <submittedName>
        <fullName evidence="8">MFS transporter, DHA1 family, bicyclomycin/chloramphenicol resistance protein</fullName>
    </submittedName>
</protein>
<sequence>MTPRARLSLPEFTALVAMMFATVAFSIDAMLPALPEIAQELSAQAPNRAQLVVMFFIIGMGAGTLVVGPLSDAFGRRPVILGGALLYCAGAFLASVAPGLDTLLAARLLQGIGAAAPRIVGLALVRDQYKGREMARVVSFAMTIFSLVPAIAPLIGSFIIAGFGWRGIFLSFIGFAALMMAWLGLRQPETLPPEARRALALRPLWQTIRQVMAIPVVRIATMVQTLCFACLYAMLASTQPIFDATFGQGANFAYWFGLIAVLAGSASFINATLVVRLGMRFLVMRTLQVQVGLAGSFALLAASGLLPEALYFALFVGWTVSVFMLAGLTLGNLNALALEPVGHVAGMAASVTGAIATVVAALIATPLGLVFDGTPVPLALGITALALLGAILMRRLPAR</sequence>
<dbReference type="InterPro" id="IPR020846">
    <property type="entry name" value="MFS_dom"/>
</dbReference>
<keyword evidence="9" id="KW-1185">Reference proteome</keyword>
<feature type="transmembrane region" description="Helical" evidence="6">
    <location>
        <begin position="167"/>
        <end position="185"/>
    </location>
</feature>
<feature type="transmembrane region" description="Helical" evidence="6">
    <location>
        <begin position="78"/>
        <end position="98"/>
    </location>
</feature>
<feature type="transmembrane region" description="Helical" evidence="6">
    <location>
        <begin position="211"/>
        <end position="234"/>
    </location>
</feature>
<name>A0A1H8GHI6_9RHOB</name>
<dbReference type="Proteomes" id="UP000198761">
    <property type="component" value="Unassembled WGS sequence"/>
</dbReference>
<comment type="subcellular location">
    <subcellularLocation>
        <location evidence="1">Membrane</location>
        <topology evidence="1">Multi-pass membrane protein</topology>
    </subcellularLocation>
</comment>
<evidence type="ECO:0000259" key="7">
    <source>
        <dbReference type="PROSITE" id="PS50850"/>
    </source>
</evidence>
<reference evidence="8 9" key="1">
    <citation type="submission" date="2016-10" db="EMBL/GenBank/DDBJ databases">
        <authorList>
            <person name="de Groot N.N."/>
        </authorList>
    </citation>
    <scope>NUCLEOTIDE SEQUENCE [LARGE SCALE GENOMIC DNA]</scope>
    <source>
        <strain evidence="8 9">DSM 3857</strain>
    </source>
</reference>
<dbReference type="Pfam" id="PF07690">
    <property type="entry name" value="MFS_1"/>
    <property type="match status" value="1"/>
</dbReference>
<dbReference type="InterPro" id="IPR036259">
    <property type="entry name" value="MFS_trans_sf"/>
</dbReference>
<keyword evidence="3 6" id="KW-0812">Transmembrane</keyword>
<keyword evidence="2" id="KW-0813">Transport</keyword>
<dbReference type="PANTHER" id="PTHR23502">
    <property type="entry name" value="MAJOR FACILITATOR SUPERFAMILY"/>
    <property type="match status" value="1"/>
</dbReference>
<evidence type="ECO:0000256" key="5">
    <source>
        <dbReference type="ARBA" id="ARBA00023136"/>
    </source>
</evidence>
<keyword evidence="5 6" id="KW-0472">Membrane</keyword>
<feature type="transmembrane region" description="Helical" evidence="6">
    <location>
        <begin position="104"/>
        <end position="125"/>
    </location>
</feature>
<dbReference type="EMBL" id="FOCE01000005">
    <property type="protein sequence ID" value="SEN43486.1"/>
    <property type="molecule type" value="Genomic_DNA"/>
</dbReference>
<dbReference type="PANTHER" id="PTHR23502:SF132">
    <property type="entry name" value="POLYAMINE TRANSPORTER 2-RELATED"/>
    <property type="match status" value="1"/>
</dbReference>
<dbReference type="SUPFAM" id="SSF103473">
    <property type="entry name" value="MFS general substrate transporter"/>
    <property type="match status" value="1"/>
</dbReference>
<dbReference type="OrthoDB" id="9800416at2"/>
<dbReference type="PROSITE" id="PS00216">
    <property type="entry name" value="SUGAR_TRANSPORT_1"/>
    <property type="match status" value="1"/>
</dbReference>
<feature type="transmembrane region" description="Helical" evidence="6">
    <location>
        <begin position="12"/>
        <end position="31"/>
    </location>
</feature>
<dbReference type="InterPro" id="IPR011701">
    <property type="entry name" value="MFS"/>
</dbReference>
<feature type="transmembrane region" description="Helical" evidence="6">
    <location>
        <begin position="254"/>
        <end position="275"/>
    </location>
</feature>
<accession>A0A1H8GHI6</accession>
<dbReference type="CDD" id="cd17320">
    <property type="entry name" value="MFS_MdfA_MDR_like"/>
    <property type="match status" value="1"/>
</dbReference>
<dbReference type="InterPro" id="IPR005829">
    <property type="entry name" value="Sugar_transporter_CS"/>
</dbReference>
<feature type="domain" description="Major facilitator superfamily (MFS) profile" evidence="7">
    <location>
        <begin position="12"/>
        <end position="399"/>
    </location>
</feature>
<proteinExistence type="predicted"/>
<dbReference type="STRING" id="933059.SAMN04488103_10566"/>
<evidence type="ECO:0000256" key="6">
    <source>
        <dbReference type="SAM" id="Phobius"/>
    </source>
</evidence>
<dbReference type="PROSITE" id="PS50850">
    <property type="entry name" value="MFS"/>
    <property type="match status" value="1"/>
</dbReference>
<feature type="transmembrane region" description="Helical" evidence="6">
    <location>
        <begin position="345"/>
        <end position="364"/>
    </location>
</feature>
<evidence type="ECO:0000256" key="4">
    <source>
        <dbReference type="ARBA" id="ARBA00022989"/>
    </source>
</evidence>
<dbReference type="Gene3D" id="1.20.1720.10">
    <property type="entry name" value="Multidrug resistance protein D"/>
    <property type="match status" value="1"/>
</dbReference>
<feature type="transmembrane region" description="Helical" evidence="6">
    <location>
        <begin position="51"/>
        <end position="71"/>
    </location>
</feature>
<feature type="transmembrane region" description="Helical" evidence="6">
    <location>
        <begin position="376"/>
        <end position="393"/>
    </location>
</feature>
<evidence type="ECO:0000313" key="9">
    <source>
        <dbReference type="Proteomes" id="UP000198761"/>
    </source>
</evidence>
<feature type="transmembrane region" description="Helical" evidence="6">
    <location>
        <begin position="137"/>
        <end position="161"/>
    </location>
</feature>
<dbReference type="GO" id="GO:0140115">
    <property type="term" value="P:export across plasma membrane"/>
    <property type="evidence" value="ECO:0007669"/>
    <property type="project" value="UniProtKB-ARBA"/>
</dbReference>
<evidence type="ECO:0000313" key="8">
    <source>
        <dbReference type="EMBL" id="SEN43486.1"/>
    </source>
</evidence>
<dbReference type="AlphaFoldDB" id="A0A1H8GHI6"/>
<gene>
    <name evidence="8" type="ORF">SAMN04488103_10566</name>
</gene>
<dbReference type="GO" id="GO:0005886">
    <property type="term" value="C:plasma membrane"/>
    <property type="evidence" value="ECO:0007669"/>
    <property type="project" value="TreeGrafter"/>
</dbReference>
<dbReference type="GO" id="GO:0042908">
    <property type="term" value="P:xenobiotic transport"/>
    <property type="evidence" value="ECO:0007669"/>
    <property type="project" value="UniProtKB-ARBA"/>
</dbReference>
<organism evidence="8 9">
    <name type="scientific">Gemmobacter aquatilis</name>
    <dbReference type="NCBI Taxonomy" id="933059"/>
    <lineage>
        <taxon>Bacteria</taxon>
        <taxon>Pseudomonadati</taxon>
        <taxon>Pseudomonadota</taxon>
        <taxon>Alphaproteobacteria</taxon>
        <taxon>Rhodobacterales</taxon>
        <taxon>Paracoccaceae</taxon>
        <taxon>Gemmobacter</taxon>
    </lineage>
</organism>
<dbReference type="RefSeq" id="WP_091301026.1">
    <property type="nucleotide sequence ID" value="NZ_FOCE01000005.1"/>
</dbReference>
<evidence type="ECO:0000256" key="2">
    <source>
        <dbReference type="ARBA" id="ARBA00022448"/>
    </source>
</evidence>